<dbReference type="EMBL" id="KV417624">
    <property type="protein sequence ID" value="KZP13999.1"/>
    <property type="molecule type" value="Genomic_DNA"/>
</dbReference>
<organism evidence="2 3">
    <name type="scientific">Athelia psychrophila</name>
    <dbReference type="NCBI Taxonomy" id="1759441"/>
    <lineage>
        <taxon>Eukaryota</taxon>
        <taxon>Fungi</taxon>
        <taxon>Dikarya</taxon>
        <taxon>Basidiomycota</taxon>
        <taxon>Agaricomycotina</taxon>
        <taxon>Agaricomycetes</taxon>
        <taxon>Agaricomycetidae</taxon>
        <taxon>Atheliales</taxon>
        <taxon>Atheliaceae</taxon>
        <taxon>Athelia</taxon>
    </lineage>
</organism>
<gene>
    <name evidence="2" type="ORF">FIBSPDRAFT_119352</name>
</gene>
<sequence length="170" mass="18787">MHLATSPRLPKQMRSIREVGVHPTPTRQKAALGGYEPDTNIQTGHSNCIQIRVCTLYGSSSNYASKQKGASPEVKDEPVQVHRGAPYGHPDGWMQLSQCLHPACGPLEMQWIPGKVLGAKLWKENRVDGQRGRRERACNRLARCVRGRGGVPAQAAWPYRHCVNMCVGPV</sequence>
<name>A0A166CTY6_9AGAM</name>
<proteinExistence type="predicted"/>
<accession>A0A166CTY6</accession>
<evidence type="ECO:0000313" key="2">
    <source>
        <dbReference type="EMBL" id="KZP13999.1"/>
    </source>
</evidence>
<reference evidence="2 3" key="1">
    <citation type="journal article" date="2016" name="Mol. Biol. Evol.">
        <title>Comparative Genomics of Early-Diverging Mushroom-Forming Fungi Provides Insights into the Origins of Lignocellulose Decay Capabilities.</title>
        <authorList>
            <person name="Nagy L.G."/>
            <person name="Riley R."/>
            <person name="Tritt A."/>
            <person name="Adam C."/>
            <person name="Daum C."/>
            <person name="Floudas D."/>
            <person name="Sun H."/>
            <person name="Yadav J.S."/>
            <person name="Pangilinan J."/>
            <person name="Larsson K.H."/>
            <person name="Matsuura K."/>
            <person name="Barry K."/>
            <person name="Labutti K."/>
            <person name="Kuo R."/>
            <person name="Ohm R.A."/>
            <person name="Bhattacharya S.S."/>
            <person name="Shirouzu T."/>
            <person name="Yoshinaga Y."/>
            <person name="Martin F.M."/>
            <person name="Grigoriev I.V."/>
            <person name="Hibbett D.S."/>
        </authorList>
    </citation>
    <scope>NUCLEOTIDE SEQUENCE [LARGE SCALE GENOMIC DNA]</scope>
    <source>
        <strain evidence="2 3">CBS 109695</strain>
    </source>
</reference>
<keyword evidence="3" id="KW-1185">Reference proteome</keyword>
<feature type="region of interest" description="Disordered" evidence="1">
    <location>
        <begin position="1"/>
        <end position="37"/>
    </location>
</feature>
<dbReference type="AlphaFoldDB" id="A0A166CTY6"/>
<evidence type="ECO:0000313" key="3">
    <source>
        <dbReference type="Proteomes" id="UP000076532"/>
    </source>
</evidence>
<dbReference type="Proteomes" id="UP000076532">
    <property type="component" value="Unassembled WGS sequence"/>
</dbReference>
<protein>
    <submittedName>
        <fullName evidence="2">Uncharacterized protein</fullName>
    </submittedName>
</protein>
<evidence type="ECO:0000256" key="1">
    <source>
        <dbReference type="SAM" id="MobiDB-lite"/>
    </source>
</evidence>